<evidence type="ECO:0000256" key="8">
    <source>
        <dbReference type="ARBA" id="ARBA00023305"/>
    </source>
</evidence>
<evidence type="ECO:0000256" key="1">
    <source>
        <dbReference type="ARBA" id="ARBA00004141"/>
    </source>
</evidence>
<comment type="subcellular location">
    <subcellularLocation>
        <location evidence="1">Membrane</location>
        <topology evidence="1">Multi-pass membrane protein</topology>
    </subcellularLocation>
</comment>
<gene>
    <name evidence="11" type="primary">RvY_18047-1</name>
    <name evidence="11" type="synonym">RvY_18047.1</name>
    <name evidence="11" type="ORF">RvY_18047</name>
</gene>
<dbReference type="GO" id="GO:0016020">
    <property type="term" value="C:membrane"/>
    <property type="evidence" value="ECO:0007669"/>
    <property type="project" value="UniProtKB-SubCell"/>
</dbReference>
<keyword evidence="8" id="KW-0844">Vision</keyword>
<keyword evidence="2 9" id="KW-0812">Transmembrane</keyword>
<keyword evidence="8" id="KW-0716">Sensory transduction</keyword>
<evidence type="ECO:0000313" key="11">
    <source>
        <dbReference type="EMBL" id="GAV08337.1"/>
    </source>
</evidence>
<accession>A0A1D1W4C5</accession>
<reference evidence="11 12" key="1">
    <citation type="journal article" date="2016" name="Nat. Commun.">
        <title>Extremotolerant tardigrade genome and improved radiotolerance of human cultured cells by tardigrade-unique protein.</title>
        <authorList>
            <person name="Hashimoto T."/>
            <person name="Horikawa D.D."/>
            <person name="Saito Y."/>
            <person name="Kuwahara H."/>
            <person name="Kozuka-Hata H."/>
            <person name="Shin-I T."/>
            <person name="Minakuchi Y."/>
            <person name="Ohishi K."/>
            <person name="Motoyama A."/>
            <person name="Aizu T."/>
            <person name="Enomoto A."/>
            <person name="Kondo K."/>
            <person name="Tanaka S."/>
            <person name="Hara Y."/>
            <person name="Koshikawa S."/>
            <person name="Sagara H."/>
            <person name="Miura T."/>
            <person name="Yokobori S."/>
            <person name="Miyagawa K."/>
            <person name="Suzuki Y."/>
            <person name="Kubo T."/>
            <person name="Oyama M."/>
            <person name="Kohara Y."/>
            <person name="Fujiyama A."/>
            <person name="Arakawa K."/>
            <person name="Katayama T."/>
            <person name="Toyoda A."/>
            <person name="Kunieda T."/>
        </authorList>
    </citation>
    <scope>NUCLEOTIDE SEQUENCE [LARGE SCALE GENOMIC DNA]</scope>
    <source>
        <strain evidence="11 12">YOKOZUNA-1</strain>
    </source>
</reference>
<feature type="transmembrane region" description="Helical" evidence="9">
    <location>
        <begin position="65"/>
        <end position="86"/>
    </location>
</feature>
<sequence>MAAVPNITGNVTAEVNVTVAGPRLGGETFVFAARHIIIIIGSVGNLCLLMAAWKERISRTGTRILLINMATAAFLRQAFVQSGVLVFTYKHIANSCPFYAFGNVVVAVANWAELALSINRVFAVSYPHLYKRISAIGVSLWVCAVTWMVGIIITVLLGLGGGSQYKEMHSGTCVPVIKNGFGNFLTVAMTLLPISLSGLAIVRILSTFVKKRRARHRAVSVNPQQRRVSLRTLALARTMVVSFSWCFVSVVPWLVILNLFPKFPVTHPLATEALRLLAAAEYTVNPDRQPASSTSASLVGYVPSTTVGIFACGLCCAE</sequence>
<dbReference type="CDD" id="cd00637">
    <property type="entry name" value="7tm_classA_rhodopsin-like"/>
    <property type="match status" value="1"/>
</dbReference>
<dbReference type="Pfam" id="PF00001">
    <property type="entry name" value="7tm_1"/>
    <property type="match status" value="1"/>
</dbReference>
<evidence type="ECO:0000256" key="7">
    <source>
        <dbReference type="ARBA" id="ARBA00023224"/>
    </source>
</evidence>
<evidence type="ECO:0000256" key="4">
    <source>
        <dbReference type="ARBA" id="ARBA00023040"/>
    </source>
</evidence>
<feature type="transmembrane region" description="Helical" evidence="9">
    <location>
        <begin position="181"/>
        <end position="205"/>
    </location>
</feature>
<protein>
    <recommendedName>
        <fullName evidence="10">G-protein coupled receptors family 1 profile domain-containing protein</fullName>
    </recommendedName>
</protein>
<evidence type="ECO:0000256" key="5">
    <source>
        <dbReference type="ARBA" id="ARBA00023136"/>
    </source>
</evidence>
<keyword evidence="3 9" id="KW-1133">Transmembrane helix</keyword>
<keyword evidence="5 9" id="KW-0472">Membrane</keyword>
<feature type="transmembrane region" description="Helical" evidence="9">
    <location>
        <begin position="32"/>
        <end position="53"/>
    </location>
</feature>
<keyword evidence="4" id="KW-0297">G-protein coupled receptor</keyword>
<keyword evidence="7" id="KW-0807">Transducer</keyword>
<evidence type="ECO:0000259" key="10">
    <source>
        <dbReference type="PROSITE" id="PS50262"/>
    </source>
</evidence>
<organism evidence="11 12">
    <name type="scientific">Ramazzottius varieornatus</name>
    <name type="common">Water bear</name>
    <name type="synonym">Tardigrade</name>
    <dbReference type="NCBI Taxonomy" id="947166"/>
    <lineage>
        <taxon>Eukaryota</taxon>
        <taxon>Metazoa</taxon>
        <taxon>Ecdysozoa</taxon>
        <taxon>Tardigrada</taxon>
        <taxon>Eutardigrada</taxon>
        <taxon>Parachela</taxon>
        <taxon>Hypsibioidea</taxon>
        <taxon>Ramazzottiidae</taxon>
        <taxon>Ramazzottius</taxon>
    </lineage>
</organism>
<dbReference type="PANTHER" id="PTHR24240">
    <property type="entry name" value="OPSIN"/>
    <property type="match status" value="1"/>
</dbReference>
<dbReference type="Gene3D" id="1.20.1070.10">
    <property type="entry name" value="Rhodopsin 7-helix transmembrane proteins"/>
    <property type="match status" value="1"/>
</dbReference>
<dbReference type="AlphaFoldDB" id="A0A1D1W4C5"/>
<dbReference type="GO" id="GO:0007601">
    <property type="term" value="P:visual perception"/>
    <property type="evidence" value="ECO:0007669"/>
    <property type="project" value="UniProtKB-KW"/>
</dbReference>
<keyword evidence="6" id="KW-0675">Receptor</keyword>
<feature type="transmembrane region" description="Helical" evidence="9">
    <location>
        <begin position="234"/>
        <end position="256"/>
    </location>
</feature>
<dbReference type="InterPro" id="IPR017452">
    <property type="entry name" value="GPCR_Rhodpsn_7TM"/>
</dbReference>
<dbReference type="STRING" id="947166.A0A1D1W4C5"/>
<evidence type="ECO:0000256" key="6">
    <source>
        <dbReference type="ARBA" id="ARBA00023170"/>
    </source>
</evidence>
<dbReference type="PROSITE" id="PS50262">
    <property type="entry name" value="G_PROTEIN_RECEP_F1_2"/>
    <property type="match status" value="1"/>
</dbReference>
<name>A0A1D1W4C5_RAMVA</name>
<feature type="transmembrane region" description="Helical" evidence="9">
    <location>
        <begin position="98"/>
        <end position="118"/>
    </location>
</feature>
<feature type="domain" description="G-protein coupled receptors family 1 profile" evidence="10">
    <location>
        <begin position="44"/>
        <end position="248"/>
    </location>
</feature>
<comment type="caution">
    <text evidence="11">The sequence shown here is derived from an EMBL/GenBank/DDBJ whole genome shotgun (WGS) entry which is preliminary data.</text>
</comment>
<evidence type="ECO:0000313" key="12">
    <source>
        <dbReference type="Proteomes" id="UP000186922"/>
    </source>
</evidence>
<dbReference type="InterPro" id="IPR000276">
    <property type="entry name" value="GPCR_Rhodpsn"/>
</dbReference>
<dbReference type="EMBL" id="BDGG01000017">
    <property type="protein sequence ID" value="GAV08337.1"/>
    <property type="molecule type" value="Genomic_DNA"/>
</dbReference>
<proteinExistence type="predicted"/>
<dbReference type="InterPro" id="IPR050125">
    <property type="entry name" value="GPCR_opsins"/>
</dbReference>
<evidence type="ECO:0000256" key="2">
    <source>
        <dbReference type="ARBA" id="ARBA00022692"/>
    </source>
</evidence>
<dbReference type="SUPFAM" id="SSF81321">
    <property type="entry name" value="Family A G protein-coupled receptor-like"/>
    <property type="match status" value="1"/>
</dbReference>
<keyword evidence="12" id="KW-1185">Reference proteome</keyword>
<evidence type="ECO:0000256" key="9">
    <source>
        <dbReference type="SAM" id="Phobius"/>
    </source>
</evidence>
<dbReference type="Proteomes" id="UP000186922">
    <property type="component" value="Unassembled WGS sequence"/>
</dbReference>
<feature type="transmembrane region" description="Helical" evidence="9">
    <location>
        <begin position="138"/>
        <end position="161"/>
    </location>
</feature>
<evidence type="ECO:0000256" key="3">
    <source>
        <dbReference type="ARBA" id="ARBA00022989"/>
    </source>
</evidence>
<dbReference type="GO" id="GO:0004930">
    <property type="term" value="F:G protein-coupled receptor activity"/>
    <property type="evidence" value="ECO:0007669"/>
    <property type="project" value="UniProtKB-KW"/>
</dbReference>